<dbReference type="Pfam" id="PF13855">
    <property type="entry name" value="LRR_8"/>
    <property type="match status" value="1"/>
</dbReference>
<keyword evidence="5 12" id="KW-0812">Transmembrane</keyword>
<keyword evidence="4" id="KW-0433">Leucine-rich repeat</keyword>
<dbReference type="Gene3D" id="3.80.10.10">
    <property type="entry name" value="Ribonuclease Inhibitor"/>
    <property type="match status" value="4"/>
</dbReference>
<evidence type="ECO:0000256" key="1">
    <source>
        <dbReference type="ARBA" id="ARBA00004251"/>
    </source>
</evidence>
<evidence type="ECO:0000256" key="9">
    <source>
        <dbReference type="ARBA" id="ARBA00023136"/>
    </source>
</evidence>
<evidence type="ECO:0000256" key="5">
    <source>
        <dbReference type="ARBA" id="ARBA00022692"/>
    </source>
</evidence>
<protein>
    <recommendedName>
        <fullName evidence="14">Leucine-rich repeat-containing N-terminal plant-type domain-containing protein</fullName>
    </recommendedName>
</protein>
<feature type="domain" description="Leucine-rich repeat-containing N-terminal plant-type" evidence="14">
    <location>
        <begin position="39"/>
        <end position="79"/>
    </location>
</feature>
<comment type="subcellular location">
    <subcellularLocation>
        <location evidence="1">Cell membrane</location>
        <topology evidence="1">Single-pass type I membrane protein</topology>
    </subcellularLocation>
</comment>
<feature type="chain" id="PRO_5004729453" description="Leucine-rich repeat-containing N-terminal plant-type domain-containing protein" evidence="13">
    <location>
        <begin position="33"/>
        <end position="996"/>
    </location>
</feature>
<gene>
    <name evidence="15" type="ORF">CICLE_v10017769mg</name>
</gene>
<evidence type="ECO:0000256" key="8">
    <source>
        <dbReference type="ARBA" id="ARBA00022989"/>
    </source>
</evidence>
<proteinExistence type="inferred from homology"/>
<dbReference type="InterPro" id="IPR003591">
    <property type="entry name" value="Leu-rich_rpt_typical-subtyp"/>
</dbReference>
<dbReference type="InParanoid" id="V4W1Z2"/>
<dbReference type="InterPro" id="IPR032675">
    <property type="entry name" value="LRR_dom_sf"/>
</dbReference>
<dbReference type="Pfam" id="PF08263">
    <property type="entry name" value="LRRNT_2"/>
    <property type="match status" value="1"/>
</dbReference>
<evidence type="ECO:0000259" key="14">
    <source>
        <dbReference type="Pfam" id="PF08263"/>
    </source>
</evidence>
<dbReference type="PROSITE" id="PS51450">
    <property type="entry name" value="LRR"/>
    <property type="match status" value="2"/>
</dbReference>
<dbReference type="SUPFAM" id="SSF52058">
    <property type="entry name" value="L domain-like"/>
    <property type="match status" value="3"/>
</dbReference>
<dbReference type="InterPro" id="IPR046956">
    <property type="entry name" value="RLP23-like"/>
</dbReference>
<accession>V4W1Z2</accession>
<evidence type="ECO:0000256" key="10">
    <source>
        <dbReference type="ARBA" id="ARBA00023170"/>
    </source>
</evidence>
<feature type="signal peptide" evidence="13">
    <location>
        <begin position="1"/>
        <end position="32"/>
    </location>
</feature>
<keyword evidence="11" id="KW-0325">Glycoprotein</keyword>
<keyword evidence="7" id="KW-0677">Repeat</keyword>
<dbReference type="OrthoDB" id="8731593at2759"/>
<evidence type="ECO:0000256" key="11">
    <source>
        <dbReference type="ARBA" id="ARBA00023180"/>
    </source>
</evidence>
<keyword evidence="3" id="KW-1003">Cell membrane</keyword>
<dbReference type="PRINTS" id="PR00019">
    <property type="entry name" value="LEURICHRPT"/>
</dbReference>
<keyword evidence="10" id="KW-0675">Receptor</keyword>
<dbReference type="KEGG" id="cic:CICLE_v10017769mg"/>
<evidence type="ECO:0000313" key="16">
    <source>
        <dbReference type="Proteomes" id="UP000030687"/>
    </source>
</evidence>
<dbReference type="STRING" id="85681.V4W1Z2"/>
<dbReference type="PANTHER" id="PTHR48063">
    <property type="entry name" value="LRR RECEPTOR-LIKE KINASE"/>
    <property type="match status" value="1"/>
</dbReference>
<keyword evidence="6 13" id="KW-0732">Signal</keyword>
<reference evidence="15 16" key="1">
    <citation type="submission" date="2013-10" db="EMBL/GenBank/DDBJ databases">
        <authorList>
            <consortium name="International Citrus Genome Consortium"/>
            <person name="Jenkins J."/>
            <person name="Schmutz J."/>
            <person name="Prochnik S."/>
            <person name="Rokhsar D."/>
            <person name="Gmitter F."/>
            <person name="Ollitrault P."/>
            <person name="Machado M."/>
            <person name="Talon M."/>
            <person name="Wincker P."/>
            <person name="Jaillon O."/>
            <person name="Morgante M."/>
        </authorList>
    </citation>
    <scope>NUCLEOTIDE SEQUENCE</scope>
    <source>
        <strain evidence="16">cv. Clemenules</strain>
    </source>
</reference>
<organism evidence="15 16">
    <name type="scientific">Citrus clementina</name>
    <name type="common">Clementine</name>
    <name type="synonym">Citrus deliciosa x Citrus sinensis</name>
    <dbReference type="NCBI Taxonomy" id="85681"/>
    <lineage>
        <taxon>Eukaryota</taxon>
        <taxon>Viridiplantae</taxon>
        <taxon>Streptophyta</taxon>
        <taxon>Embryophyta</taxon>
        <taxon>Tracheophyta</taxon>
        <taxon>Spermatophyta</taxon>
        <taxon>Magnoliopsida</taxon>
        <taxon>eudicotyledons</taxon>
        <taxon>Gunneridae</taxon>
        <taxon>Pentapetalae</taxon>
        <taxon>rosids</taxon>
        <taxon>malvids</taxon>
        <taxon>Sapindales</taxon>
        <taxon>Rutaceae</taxon>
        <taxon>Aurantioideae</taxon>
        <taxon>Citrus</taxon>
    </lineage>
</organism>
<dbReference type="EMBL" id="KI536312">
    <property type="protein sequence ID" value="ESR59929.1"/>
    <property type="molecule type" value="Genomic_DNA"/>
</dbReference>
<dbReference type="PANTHER" id="PTHR48063:SF101">
    <property type="entry name" value="LRR RECEPTOR-LIKE SERINE_THREONINE-PROTEIN KINASE FLS2"/>
    <property type="match status" value="1"/>
</dbReference>
<dbReference type="AlphaFoldDB" id="V4W1Z2"/>
<evidence type="ECO:0000256" key="4">
    <source>
        <dbReference type="ARBA" id="ARBA00022614"/>
    </source>
</evidence>
<dbReference type="FunFam" id="3.80.10.10:FF:000111">
    <property type="entry name" value="LRR receptor-like serine/threonine-protein kinase ERECTA"/>
    <property type="match status" value="1"/>
</dbReference>
<evidence type="ECO:0000256" key="6">
    <source>
        <dbReference type="ARBA" id="ARBA00022729"/>
    </source>
</evidence>
<evidence type="ECO:0000256" key="13">
    <source>
        <dbReference type="SAM" id="SignalP"/>
    </source>
</evidence>
<evidence type="ECO:0000256" key="12">
    <source>
        <dbReference type="SAM" id="Phobius"/>
    </source>
</evidence>
<comment type="similarity">
    <text evidence="2">Belongs to the RLP family.</text>
</comment>
<name>V4W1Z2_CITCL</name>
<dbReference type="FunFam" id="3.80.10.10:FF:000095">
    <property type="entry name" value="LRR receptor-like serine/threonine-protein kinase GSO1"/>
    <property type="match status" value="1"/>
</dbReference>
<dbReference type="InterPro" id="IPR001611">
    <property type="entry name" value="Leu-rich_rpt"/>
</dbReference>
<dbReference type="GO" id="GO:0005886">
    <property type="term" value="C:plasma membrane"/>
    <property type="evidence" value="ECO:0007669"/>
    <property type="project" value="UniProtKB-SubCell"/>
</dbReference>
<evidence type="ECO:0000313" key="15">
    <source>
        <dbReference type="EMBL" id="ESR59929.1"/>
    </source>
</evidence>
<dbReference type="Pfam" id="PF00560">
    <property type="entry name" value="LRR_1"/>
    <property type="match status" value="5"/>
</dbReference>
<keyword evidence="16" id="KW-1185">Reference proteome</keyword>
<dbReference type="Gramene" id="ESR59929">
    <property type="protein sequence ID" value="ESR59929"/>
    <property type="gene ID" value="CICLE_v10017769mg"/>
</dbReference>
<evidence type="ECO:0000256" key="3">
    <source>
        <dbReference type="ARBA" id="ARBA00022475"/>
    </source>
</evidence>
<dbReference type="FunFam" id="3.80.10.10:FF:001347">
    <property type="entry name" value="LRR receptor-like serine/threonine-protein kinase GSO2"/>
    <property type="match status" value="1"/>
</dbReference>
<feature type="transmembrane region" description="Helical" evidence="12">
    <location>
        <begin position="943"/>
        <end position="964"/>
    </location>
</feature>
<dbReference type="OMA" id="EGMMIPN"/>
<dbReference type="InterPro" id="IPR013210">
    <property type="entry name" value="LRR_N_plant-typ"/>
</dbReference>
<evidence type="ECO:0000256" key="2">
    <source>
        <dbReference type="ARBA" id="ARBA00009592"/>
    </source>
</evidence>
<keyword evidence="9 12" id="KW-0472">Membrane</keyword>
<dbReference type="Proteomes" id="UP000030687">
    <property type="component" value="Unassembled WGS sequence"/>
</dbReference>
<dbReference type="eggNOG" id="KOG0619">
    <property type="taxonomic scope" value="Eukaryota"/>
</dbReference>
<sequence length="996" mass="109868">MSTIMSESTVQIFFYALMLLLAFGFNSGVAEAGMKCIEKERQALLMFKQGLVDDCGYLSSWGSDEGRKDCCKWSGVQCSNRTGHVIMLNLKYKVDPVCPNRPLRGNINSSLLELQHLHYLDLSVNDFLGNPIPEFIGSFTKLRFLDLSLANFSGRIPYQLGNLTNLQSLNLGYNSLYVSKFGWLSHLNKLTQLDLDFVDLSEASDWLQVITSLASLRDLYLASSTLPSINRPSLSSMNSSTSLALLDLSSCGLSNSAYHWLFKISSNLLALDLNSNQLAGPIPDYAFSNMTALQHLNLSLNQISAISKSFGNMCGLKTLHLFYNNLTGQLPELFLNLSGCSKNSLEILKLGGNKLTGSLPDITEFSSLQELHLFDNKLDGSFPEKFRKPSPLVILNLDGNQLWGSLPDLSVFPFLTRLDVSDSRLNGTVSEGLGRLSKLEFLDLFGNSLEGMITESHVSNLSKLKYMDFSFNSLALNFSFGWFPPFQLEYIGLLNCKLGPHFPKWLQSQKNYYFLDISDTEISDAVPSWFWDLSPNLYYLNLSHNHLEGTVLDLSLNYAGYPGIDLSSNDFEGPVPPVPGNVTSLNLSNNKFSGPISSLCSISGEYFSYLDVSDNLLSGELPDCLLRWQALAVLNLANNNFSGNFLNFVGSACPLESFNVRNNSFVGEIPPSLKKCNELKIIDAGDNKFSGTIPAWIGDTLPKLAILSLRSNQFHGSIPRNLCQLSKIQLLDFSLNSISGAIPKCINNLTEMVEKASSNSTITHIYVYYRSATLDGFVSKYDDVAVIVWKGTDQQYKKTLGLVKSIDLSSNKLHGEIPEEITSLGGLISLNLSRNALTGPIASKIGQLNLLDSLDLSNNQLTGEIPESLSLLNYLGVLDLSNNNLSGKIPSSNKLQGFDASAYAGNLELCGSPLPVKCPEDEPAQSPAITMQHSEDGIVSTGFYVSVALGFIVGFWGFVSSLLLNRSWRRAYWQFLDHTKERLCTNTVPNAAKRQR</sequence>
<keyword evidence="8 12" id="KW-1133">Transmembrane helix</keyword>
<dbReference type="SMART" id="SM00369">
    <property type="entry name" value="LRR_TYP"/>
    <property type="match status" value="8"/>
</dbReference>
<evidence type="ECO:0000256" key="7">
    <source>
        <dbReference type="ARBA" id="ARBA00022737"/>
    </source>
</evidence>